<dbReference type="Pfam" id="PF07030">
    <property type="entry name" value="Phage_Mu_Gp36"/>
    <property type="match status" value="1"/>
</dbReference>
<sequence length="145" mass="15636">MTYASLADLTDRYGEAELIRLTDIEAVRNNAINETAVTSALTDASNEINEYVGLRNPAPPALITIECRIAYYLLQRNLPNEAARLGYEDAIRRLKDISAGRAVLPLADAEATAAETAADSEAIPLDARNGSDSLGTFNDSAMRGY</sequence>
<evidence type="ECO:0000313" key="1">
    <source>
        <dbReference type="EMBL" id="MDM5147843.1"/>
    </source>
</evidence>
<accession>A0ABT7QMT5</accession>
<protein>
    <submittedName>
        <fullName evidence="1">DUF1320 domain-containing protein</fullName>
    </submittedName>
</protein>
<gene>
    <name evidence="1" type="ORF">NQX30_05610</name>
</gene>
<dbReference type="EMBL" id="JANQAO010000003">
    <property type="protein sequence ID" value="MDM5147843.1"/>
    <property type="molecule type" value="Genomic_DNA"/>
</dbReference>
<reference evidence="1" key="1">
    <citation type="submission" date="2022-08" db="EMBL/GenBank/DDBJ databases">
        <authorList>
            <person name="Dzunkova M."/>
            <person name="La Clair J."/>
            <person name="Tyml T."/>
            <person name="Doud D."/>
            <person name="Schulz F."/>
            <person name="Piquer S."/>
            <person name="Porcel Sanchis D."/>
            <person name="Osborn A."/>
            <person name="Robinson D."/>
            <person name="Louie K.B."/>
            <person name="Bowen B.P."/>
            <person name="Bowers R."/>
            <person name="Lee J."/>
            <person name="Arnau Llombart V."/>
            <person name="Diaz Villanueva W."/>
            <person name="Gosliner T."/>
            <person name="Northen T."/>
            <person name="Cheng J.-F."/>
            <person name="Burkart M.D."/>
            <person name="Woyke T."/>
        </authorList>
    </citation>
    <scope>NUCLEOTIDE SEQUENCE</scope>
    <source>
        <strain evidence="1">Df01</strain>
    </source>
</reference>
<evidence type="ECO:0000313" key="2">
    <source>
        <dbReference type="Proteomes" id="UP001168167"/>
    </source>
</evidence>
<keyword evidence="2" id="KW-1185">Reference proteome</keyword>
<reference evidence="1" key="2">
    <citation type="journal article" date="2023" name="Microbiome">
        <title>Synthase-selected sorting approach identifies a beta-lactone synthase in a nudibranch symbiotic bacterium.</title>
        <authorList>
            <person name="Dzunkova M."/>
            <person name="La Clair J.J."/>
            <person name="Tyml T."/>
            <person name="Doud D."/>
            <person name="Schulz F."/>
            <person name="Piquer-Esteban S."/>
            <person name="Porcel Sanchis D."/>
            <person name="Osborn A."/>
            <person name="Robinson D."/>
            <person name="Louie K.B."/>
            <person name="Bowen B.P."/>
            <person name="Bowers R.M."/>
            <person name="Lee J."/>
            <person name="Arnau V."/>
            <person name="Diaz-Villanueva W."/>
            <person name="Stepanauskas R."/>
            <person name="Gosliner T."/>
            <person name="Date S.V."/>
            <person name="Northen T.R."/>
            <person name="Cheng J.F."/>
            <person name="Burkart M.D."/>
            <person name="Woyke T."/>
        </authorList>
    </citation>
    <scope>NUCLEOTIDE SEQUENCE</scope>
    <source>
        <strain evidence="1">Df01</strain>
    </source>
</reference>
<name>A0ABT7QMT5_9GAMM</name>
<proteinExistence type="predicted"/>
<organism evidence="1 2">
    <name type="scientific">Candidatus Doriopsillibacter californiensis</name>
    <dbReference type="NCBI Taxonomy" id="2970740"/>
    <lineage>
        <taxon>Bacteria</taxon>
        <taxon>Pseudomonadati</taxon>
        <taxon>Pseudomonadota</taxon>
        <taxon>Gammaproteobacteria</taxon>
        <taxon>Candidatus Tethybacterales</taxon>
        <taxon>Candidatus Persebacteraceae</taxon>
        <taxon>Candidatus Doriopsillibacter</taxon>
    </lineage>
</organism>
<comment type="caution">
    <text evidence="1">The sequence shown here is derived from an EMBL/GenBank/DDBJ whole genome shotgun (WGS) entry which is preliminary data.</text>
</comment>
<dbReference type="Proteomes" id="UP001168167">
    <property type="component" value="Unassembled WGS sequence"/>
</dbReference>
<dbReference type="InterPro" id="IPR009752">
    <property type="entry name" value="Phage_Mu_GpJ"/>
</dbReference>